<keyword evidence="2" id="KW-1185">Reference proteome</keyword>
<sequence>MPHLEAFFAHGDGTGFCAGPRAPEDTKPSRHEGDVIKDSGVLFLHGPQDAGQTSLLLQFGFSQVKAGKNVVLIMRGNAGSSQQPATSEVVPISACSKCKQPIQTGENNNVWSRINIKYLRSSAELQHFLCSVHLVDKETSVLLVDGFESFFMDQSHMGNVYQTLAFMLEAQTFMKTTTGYGAVVVTGSTDSVLLRDRRRLRRWCRFLEIVPDVEEPDVFILREEMENAAVVSECATGIQVLFEFRTQTDDTSGTFQLLHVQQRSR</sequence>
<accession>A0ABD3FMV8</accession>
<evidence type="ECO:0008006" key="3">
    <source>
        <dbReference type="Google" id="ProtNLM"/>
    </source>
</evidence>
<gene>
    <name evidence="1" type="ORF">V7S43_007290</name>
</gene>
<dbReference type="AlphaFoldDB" id="A0ABD3FMV8"/>
<name>A0ABD3FMV8_9STRA</name>
<evidence type="ECO:0000313" key="1">
    <source>
        <dbReference type="EMBL" id="KAL3667737.1"/>
    </source>
</evidence>
<proteinExistence type="predicted"/>
<dbReference type="PANTHER" id="PTHR28653:SF1">
    <property type="entry name" value="ATPASE SWSAP1"/>
    <property type="match status" value="1"/>
</dbReference>
<protein>
    <recommendedName>
        <fullName evidence="3">DNA recombination and repair protein Rad51-like C-terminal domain-containing protein</fullName>
    </recommendedName>
</protein>
<dbReference type="PANTHER" id="PTHR28653">
    <property type="match status" value="1"/>
</dbReference>
<reference evidence="1 2" key="1">
    <citation type="submission" date="2024-09" db="EMBL/GenBank/DDBJ databases">
        <title>Genome sequencing and assembly of Phytophthora oleae, isolate VK10A, causative agent of rot of olive drupes.</title>
        <authorList>
            <person name="Conti Taguali S."/>
            <person name="Riolo M."/>
            <person name="La Spada F."/>
            <person name="Cacciola S.O."/>
            <person name="Dionisio G."/>
        </authorList>
    </citation>
    <scope>NUCLEOTIDE SEQUENCE [LARGE SCALE GENOMIC DNA]</scope>
    <source>
        <strain evidence="1 2">VK10A</strain>
    </source>
</reference>
<evidence type="ECO:0000313" key="2">
    <source>
        <dbReference type="Proteomes" id="UP001632037"/>
    </source>
</evidence>
<dbReference type="EMBL" id="JBIMZQ010000013">
    <property type="protein sequence ID" value="KAL3667737.1"/>
    <property type="molecule type" value="Genomic_DNA"/>
</dbReference>
<organism evidence="1 2">
    <name type="scientific">Phytophthora oleae</name>
    <dbReference type="NCBI Taxonomy" id="2107226"/>
    <lineage>
        <taxon>Eukaryota</taxon>
        <taxon>Sar</taxon>
        <taxon>Stramenopiles</taxon>
        <taxon>Oomycota</taxon>
        <taxon>Peronosporomycetes</taxon>
        <taxon>Peronosporales</taxon>
        <taxon>Peronosporaceae</taxon>
        <taxon>Phytophthora</taxon>
    </lineage>
</organism>
<comment type="caution">
    <text evidence="1">The sequence shown here is derived from an EMBL/GenBank/DDBJ whole genome shotgun (WGS) entry which is preliminary data.</text>
</comment>
<dbReference type="Proteomes" id="UP001632037">
    <property type="component" value="Unassembled WGS sequence"/>
</dbReference>